<organism evidence="4 5">
    <name type="scientific">Vibrio phage Seahorse</name>
    <dbReference type="NCBI Taxonomy" id="2662136"/>
    <lineage>
        <taxon>Viruses</taxon>
        <taxon>Duplodnaviria</taxon>
        <taxon>Heunggongvirae</taxon>
        <taxon>Uroviricota</taxon>
        <taxon>Caudoviricetes</taxon>
        <taxon>Seahorsevirus</taxon>
        <taxon>Seahorsevirus seahorse</taxon>
    </lineage>
</organism>
<dbReference type="Pfam" id="PF01610">
    <property type="entry name" value="DDE_Tnp_ISL3"/>
    <property type="match status" value="1"/>
</dbReference>
<evidence type="ECO:0000259" key="3">
    <source>
        <dbReference type="Pfam" id="PF14690"/>
    </source>
</evidence>
<proteinExistence type="predicted"/>
<reference evidence="4 5" key="1">
    <citation type="journal article" date="2020" name="Sci. Rep.">
        <title>A novel vibriophage exhibits inhibitory activity against host protein synthesis machinery.</title>
        <authorList>
            <person name="Thammatinna K."/>
            <person name="Egan M.E."/>
            <person name="Htoo H.H."/>
            <person name="Khanna K."/>
            <person name="Sugie J."/>
            <person name="Nideffer J.F."/>
            <person name="Villa E."/>
            <person name="Tassanakajon A."/>
            <person name="Pogliano J."/>
            <person name="Nonejuie P."/>
            <person name="Chaikeeratisak V."/>
        </authorList>
    </citation>
    <scope>NUCLEOTIDE SEQUENCE [LARGE SCALE GENOMIC DNA]</scope>
</reference>
<feature type="domain" description="Transposase IS204/IS1001/IS1096/IS1165 helix-turn-helix" evidence="2">
    <location>
        <begin position="80"/>
        <end position="130"/>
    </location>
</feature>
<evidence type="ECO:0000313" key="4">
    <source>
        <dbReference type="EMBL" id="QGF21016.1"/>
    </source>
</evidence>
<dbReference type="Pfam" id="PF14690">
    <property type="entry name" value="Zn_ribbon_ISL3"/>
    <property type="match status" value="1"/>
</dbReference>
<feature type="domain" description="Transposase IS204/IS1001/IS1096/IS1165 DDE" evidence="1">
    <location>
        <begin position="145"/>
        <end position="377"/>
    </location>
</feature>
<dbReference type="KEGG" id="vg:77925279"/>
<dbReference type="PANTHER" id="PTHR33498">
    <property type="entry name" value="TRANSPOSASE FOR INSERTION SEQUENCE ELEMENT IS1557"/>
    <property type="match status" value="1"/>
</dbReference>
<dbReference type="RefSeq" id="YP_010649719.1">
    <property type="nucleotide sequence ID" value="NC_070772.1"/>
</dbReference>
<protein>
    <submittedName>
        <fullName evidence="4">Transposase</fullName>
    </submittedName>
</protein>
<keyword evidence="5" id="KW-1185">Reference proteome</keyword>
<dbReference type="NCBIfam" id="NF033550">
    <property type="entry name" value="transpos_ISL3"/>
    <property type="match status" value="1"/>
</dbReference>
<dbReference type="Proteomes" id="UP000500903">
    <property type="component" value="Segment"/>
</dbReference>
<feature type="domain" description="Transposase IS204/IS1001/IS1096/IS1165 zinc-finger" evidence="3">
    <location>
        <begin position="30"/>
        <end position="74"/>
    </location>
</feature>
<name>A0A6B7SEJ2_9CAUD</name>
<dbReference type="InterPro" id="IPR032877">
    <property type="entry name" value="Transposase_HTH"/>
</dbReference>
<dbReference type="InterPro" id="IPR002560">
    <property type="entry name" value="Transposase_DDE"/>
</dbReference>
<dbReference type="PANTHER" id="PTHR33498:SF1">
    <property type="entry name" value="TRANSPOSASE FOR INSERTION SEQUENCE ELEMENT IS1557"/>
    <property type="match status" value="1"/>
</dbReference>
<dbReference type="EMBL" id="MN512538">
    <property type="protein sequence ID" value="QGF21016.1"/>
    <property type="molecule type" value="Genomic_DNA"/>
</dbReference>
<dbReference type="InterPro" id="IPR029261">
    <property type="entry name" value="Transposase_Znf"/>
</dbReference>
<evidence type="ECO:0000313" key="5">
    <source>
        <dbReference type="Proteomes" id="UP000500903"/>
    </source>
</evidence>
<dbReference type="GeneID" id="77925279"/>
<accession>A0A6B7SEJ2</accession>
<dbReference type="Pfam" id="PF13542">
    <property type="entry name" value="HTH_Tnp_ISL3"/>
    <property type="match status" value="1"/>
</dbReference>
<evidence type="ECO:0000259" key="2">
    <source>
        <dbReference type="Pfam" id="PF13542"/>
    </source>
</evidence>
<evidence type="ECO:0000259" key="1">
    <source>
        <dbReference type="Pfam" id="PF01610"/>
    </source>
</evidence>
<sequence>MLNIENLKVIEREEYDDHCIFHAQSISPNRTCSECGSINTVIIGKVNQPYNDTRMYGKTIKIQFDRKRLRCKDCNKTCFEQLDWLSNDFRMTKRAEDYIMRMCGKVPFTHVATEIGITEGTVRNVFSNYVNVIEGKHDWLAPRVLGIDETHFSKKMHLVMTDIERRTLLDMRQDRSQDATQKAIMRLNGWKDIEIVCIDMWRPYYRAVKQLLPNSVVVIDRFHVAKMAGEAMEKARKAIRAELSDKERKKLKDDRKILLKRRVNIKGLNELASFHFWTEEYPTLMEVYNAKEAFLDMWDMPTRKEAEDYWENWKAVSTPSVRKYFKDAIRAVDNWHEPIFNWWDYPYTNAVTESLNNTIKAAFRNGRGYSFEVLRAKMLYTKGGLETSPASLYKPKSEPTEMILMDEPEMTLHGSREEVVKLFGELIRNYTIPQNKG</sequence>
<dbReference type="InterPro" id="IPR047951">
    <property type="entry name" value="Transpos_ISL3"/>
</dbReference>